<dbReference type="RefSeq" id="WP_201076549.1">
    <property type="nucleotide sequence ID" value="NZ_CP067420.1"/>
</dbReference>
<organism evidence="1 2">
    <name type="scientific">Skermanella cutis</name>
    <dbReference type="NCBI Taxonomy" id="2775420"/>
    <lineage>
        <taxon>Bacteria</taxon>
        <taxon>Pseudomonadati</taxon>
        <taxon>Pseudomonadota</taxon>
        <taxon>Alphaproteobacteria</taxon>
        <taxon>Rhodospirillales</taxon>
        <taxon>Azospirillaceae</taxon>
        <taxon>Skermanella</taxon>
    </lineage>
</organism>
<dbReference type="EMBL" id="CP067420">
    <property type="protein sequence ID" value="QQP89823.1"/>
    <property type="molecule type" value="Genomic_DNA"/>
</dbReference>
<name>A0ABX7B938_9PROT</name>
<evidence type="ECO:0000313" key="2">
    <source>
        <dbReference type="Proteomes" id="UP000595197"/>
    </source>
</evidence>
<accession>A0ABX7B938</accession>
<proteinExistence type="predicted"/>
<reference evidence="1" key="1">
    <citation type="submission" date="2021-02" db="EMBL/GenBank/DDBJ databases">
        <title>Skermanella TT6 skin isolate.</title>
        <authorList>
            <person name="Lee K."/>
            <person name="Ganzorig M."/>
        </authorList>
    </citation>
    <scope>NUCLEOTIDE SEQUENCE</scope>
    <source>
        <strain evidence="1">TT6</strain>
    </source>
</reference>
<dbReference type="Proteomes" id="UP000595197">
    <property type="component" value="Chromosome"/>
</dbReference>
<protein>
    <submittedName>
        <fullName evidence="1">Uncharacterized protein</fullName>
    </submittedName>
</protein>
<evidence type="ECO:0000313" key="1">
    <source>
        <dbReference type="EMBL" id="QQP89823.1"/>
    </source>
</evidence>
<sequence>MPIYKEAFYEGAAIQMLARSGHVKSIVYDPPFYLFNGSVTVLLKYTATHNGPWKFTFMSHHRALMRGKAAEGPLVIGLVCAENGVATLIYEAFRTIAGEGEAAIGISCFRKHGEHYEIRGPGGALDKKVAPSLWGRILEPERNLT</sequence>
<gene>
    <name evidence="1" type="ORF">IGS68_00645</name>
</gene>
<keyword evidence="2" id="KW-1185">Reference proteome</keyword>